<evidence type="ECO:0000259" key="13">
    <source>
        <dbReference type="PROSITE" id="PS50109"/>
    </source>
</evidence>
<evidence type="ECO:0000313" key="14">
    <source>
        <dbReference type="EMBL" id="MEQ3363069.1"/>
    </source>
</evidence>
<dbReference type="Gene3D" id="1.10.287.130">
    <property type="match status" value="1"/>
</dbReference>
<dbReference type="PANTHER" id="PTHR45436:SF5">
    <property type="entry name" value="SENSOR HISTIDINE KINASE TRCS"/>
    <property type="match status" value="1"/>
</dbReference>
<dbReference type="GO" id="GO:0016301">
    <property type="term" value="F:kinase activity"/>
    <property type="evidence" value="ECO:0007669"/>
    <property type="project" value="UniProtKB-KW"/>
</dbReference>
<dbReference type="EC" id="2.7.13.3" evidence="3"/>
<feature type="region of interest" description="Disordered" evidence="11">
    <location>
        <begin position="82"/>
        <end position="102"/>
    </location>
</feature>
<evidence type="ECO:0000256" key="8">
    <source>
        <dbReference type="ARBA" id="ARBA00022989"/>
    </source>
</evidence>
<evidence type="ECO:0000256" key="5">
    <source>
        <dbReference type="ARBA" id="ARBA00022679"/>
    </source>
</evidence>
<dbReference type="SMART" id="SM00387">
    <property type="entry name" value="HATPase_c"/>
    <property type="match status" value="1"/>
</dbReference>
<dbReference type="InterPro" id="IPR036097">
    <property type="entry name" value="HisK_dim/P_sf"/>
</dbReference>
<dbReference type="InterPro" id="IPR003594">
    <property type="entry name" value="HATPase_dom"/>
</dbReference>
<reference evidence="14 15" key="1">
    <citation type="submission" date="2024-04" db="EMBL/GenBank/DDBJ databases">
        <title>Human intestinal bacterial collection.</title>
        <authorList>
            <person name="Pauvert C."/>
            <person name="Hitch T.C.A."/>
            <person name="Clavel T."/>
        </authorList>
    </citation>
    <scope>NUCLEOTIDE SEQUENCE [LARGE SCALE GENOMIC DNA]</scope>
    <source>
        <strain evidence="14 15">CLA-KB-H42</strain>
    </source>
</reference>
<comment type="caution">
    <text evidence="14">The sequence shown here is derived from an EMBL/GenBank/DDBJ whole genome shotgun (WGS) entry which is preliminary data.</text>
</comment>
<feature type="domain" description="Histidine kinase" evidence="13">
    <location>
        <begin position="247"/>
        <end position="464"/>
    </location>
</feature>
<protein>
    <recommendedName>
        <fullName evidence="3">histidine kinase</fullName>
        <ecNumber evidence="3">2.7.13.3</ecNumber>
    </recommendedName>
</protein>
<evidence type="ECO:0000256" key="4">
    <source>
        <dbReference type="ARBA" id="ARBA00022553"/>
    </source>
</evidence>
<evidence type="ECO:0000256" key="1">
    <source>
        <dbReference type="ARBA" id="ARBA00000085"/>
    </source>
</evidence>
<keyword evidence="15" id="KW-1185">Reference proteome</keyword>
<evidence type="ECO:0000256" key="11">
    <source>
        <dbReference type="SAM" id="MobiDB-lite"/>
    </source>
</evidence>
<dbReference type="InterPro" id="IPR036890">
    <property type="entry name" value="HATPase_C_sf"/>
</dbReference>
<accession>A0ABV1JDB9</accession>
<keyword evidence="9" id="KW-0902">Two-component regulatory system</keyword>
<evidence type="ECO:0000256" key="10">
    <source>
        <dbReference type="ARBA" id="ARBA00023136"/>
    </source>
</evidence>
<dbReference type="InterPro" id="IPR004358">
    <property type="entry name" value="Sig_transdc_His_kin-like_C"/>
</dbReference>
<evidence type="ECO:0000256" key="7">
    <source>
        <dbReference type="ARBA" id="ARBA00022777"/>
    </source>
</evidence>
<dbReference type="CDD" id="cd00082">
    <property type="entry name" value="HisKA"/>
    <property type="match status" value="1"/>
</dbReference>
<dbReference type="InterPro" id="IPR003661">
    <property type="entry name" value="HisK_dim/P_dom"/>
</dbReference>
<comment type="catalytic activity">
    <reaction evidence="1">
        <text>ATP + protein L-histidine = ADP + protein N-phospho-L-histidine.</text>
        <dbReference type="EC" id="2.7.13.3"/>
    </reaction>
</comment>
<proteinExistence type="predicted"/>
<keyword evidence="7 14" id="KW-0418">Kinase</keyword>
<evidence type="ECO:0000256" key="6">
    <source>
        <dbReference type="ARBA" id="ARBA00022692"/>
    </source>
</evidence>
<dbReference type="SMART" id="SM00388">
    <property type="entry name" value="HisKA"/>
    <property type="match status" value="1"/>
</dbReference>
<gene>
    <name evidence="14" type="ORF">AAA083_08785</name>
</gene>
<feature type="transmembrane region" description="Helical" evidence="12">
    <location>
        <begin position="204"/>
        <end position="226"/>
    </location>
</feature>
<dbReference type="PROSITE" id="PS50109">
    <property type="entry name" value="HIS_KIN"/>
    <property type="match status" value="1"/>
</dbReference>
<dbReference type="PANTHER" id="PTHR45436">
    <property type="entry name" value="SENSOR HISTIDINE KINASE YKOH"/>
    <property type="match status" value="1"/>
</dbReference>
<evidence type="ECO:0000256" key="9">
    <source>
        <dbReference type="ARBA" id="ARBA00023012"/>
    </source>
</evidence>
<evidence type="ECO:0000256" key="2">
    <source>
        <dbReference type="ARBA" id="ARBA00004236"/>
    </source>
</evidence>
<dbReference type="PRINTS" id="PR00344">
    <property type="entry name" value="BCTRLSENSOR"/>
</dbReference>
<evidence type="ECO:0000256" key="3">
    <source>
        <dbReference type="ARBA" id="ARBA00012438"/>
    </source>
</evidence>
<dbReference type="RefSeq" id="WP_349227492.1">
    <property type="nucleotide sequence ID" value="NZ_JBBNOP010000006.1"/>
</dbReference>
<sequence>MMQRIQKTHTTPSLIENDRLRRESIRYTALFFVVFGLIFTLLGIFVYQTVSSNIFKAVDEQLSLPSFGVIVDTVPSAALSVDNPYGESSDADPSADDVGSNDSLGEASLSETIYSSIENNPQTIFLARSSDGSTTDTYGIYASYPDSIEGLPFDSSVLNTPYPIDQNGHHYRAVNYRIEGNDGSASYMQAIANVDSEIAILNQFTAMLVGGLVVALVVSAGASYLLSRMTLRPIADAWAKQTEFVQNASHELRTPLTVIRTTQELLLDSPNARIVDKFEDITLTIEEAERLSRLTESLLALTATDAGRFDLAIGDVDLRNLCADVVSAYDDIAFLQGKSLEFAEGDEAVVRGDRDKLRQLLAILLDNALKYTNAGDAVRLSVAVRGSDTTIRVEDTGIGIDEEDLERVFDRFYRADTARSRETGGAGLGLSIARGIIEAHGGTIRLENIEPKGVAAVVRLPGRAA</sequence>
<dbReference type="Pfam" id="PF00512">
    <property type="entry name" value="HisKA"/>
    <property type="match status" value="1"/>
</dbReference>
<comment type="subcellular location">
    <subcellularLocation>
        <location evidence="2">Cell membrane</location>
    </subcellularLocation>
</comment>
<dbReference type="SUPFAM" id="SSF47384">
    <property type="entry name" value="Homodimeric domain of signal transducing histidine kinase"/>
    <property type="match status" value="1"/>
</dbReference>
<keyword evidence="4" id="KW-0597">Phosphoprotein</keyword>
<dbReference type="CDD" id="cd00075">
    <property type="entry name" value="HATPase"/>
    <property type="match status" value="1"/>
</dbReference>
<dbReference type="InterPro" id="IPR005467">
    <property type="entry name" value="His_kinase_dom"/>
</dbReference>
<feature type="transmembrane region" description="Helical" evidence="12">
    <location>
        <begin position="27"/>
        <end position="47"/>
    </location>
</feature>
<dbReference type="Pfam" id="PF02518">
    <property type="entry name" value="HATPase_c"/>
    <property type="match status" value="1"/>
</dbReference>
<keyword evidence="8 12" id="KW-1133">Transmembrane helix</keyword>
<keyword evidence="10 12" id="KW-0472">Membrane</keyword>
<organism evidence="14 15">
    <name type="scientific">Raoultibacter massiliensis</name>
    <dbReference type="NCBI Taxonomy" id="1852371"/>
    <lineage>
        <taxon>Bacteria</taxon>
        <taxon>Bacillati</taxon>
        <taxon>Actinomycetota</taxon>
        <taxon>Coriobacteriia</taxon>
        <taxon>Eggerthellales</taxon>
        <taxon>Eggerthellaceae</taxon>
        <taxon>Raoultibacter</taxon>
    </lineage>
</organism>
<keyword evidence="5" id="KW-0808">Transferase</keyword>
<name>A0ABV1JDB9_9ACTN</name>
<dbReference type="Gene3D" id="3.30.565.10">
    <property type="entry name" value="Histidine kinase-like ATPase, C-terminal domain"/>
    <property type="match status" value="1"/>
</dbReference>
<dbReference type="Proteomes" id="UP001487305">
    <property type="component" value="Unassembled WGS sequence"/>
</dbReference>
<keyword evidence="6 12" id="KW-0812">Transmembrane</keyword>
<dbReference type="InterPro" id="IPR050428">
    <property type="entry name" value="TCS_sensor_his_kinase"/>
</dbReference>
<evidence type="ECO:0000313" key="15">
    <source>
        <dbReference type="Proteomes" id="UP001487305"/>
    </source>
</evidence>
<dbReference type="SUPFAM" id="SSF55874">
    <property type="entry name" value="ATPase domain of HSP90 chaperone/DNA topoisomerase II/histidine kinase"/>
    <property type="match status" value="1"/>
</dbReference>
<evidence type="ECO:0000256" key="12">
    <source>
        <dbReference type="SAM" id="Phobius"/>
    </source>
</evidence>
<dbReference type="EMBL" id="JBBNOP010000006">
    <property type="protein sequence ID" value="MEQ3363069.1"/>
    <property type="molecule type" value="Genomic_DNA"/>
</dbReference>